<proteinExistence type="inferred from homology"/>
<evidence type="ECO:0000259" key="20">
    <source>
        <dbReference type="PROSITE" id="PS51383"/>
    </source>
</evidence>
<name>A0A5J6WUB1_9GAMM</name>
<comment type="subunit">
    <text evidence="17">Homotetramer.</text>
</comment>
<sequence>MGEIKQVSRETDASLPHSLWRAEQIRQAEIALAAAAGISLYALMERAGGALEQHILQRWPGARRVLICCGAGNNGGDGYVLARRLREKGLMVTVLATREPARLKGDAGRAASSWLAAGGSVLGVDAPVPAPDLVIDAVLGTGVALPVEGDPARLIARINHWQQEGTPVLAVDLPSGLQADTGLVLGEVVQASETLTFIGLKPGLLTGAGPNWCGRLSLAPLGLAIDHWGAPVAQRIDYPALASHLAPRRRTAHKGDHGRVLLVGGNAGMQGAILLAARAALRAGAGLVRVCQHPSLPAPSLSQPELMQADPSELGLGWDSVRVIGPGLGQDEWARRCFAAALCQNESLVIDADGLNLLAQHPLHRDNWVLTPHPGEAARLLGCRVAEVEADRLAAVTALQQRYGGVVVLKGAGTLIHDGEQLRLCNEGNPGMASGGMGDLLSGIIAALLAQGLPAAQAAALGVALHGEAGDLAATEGERGMLASDLLPWVRRLVNPQISQER</sequence>
<evidence type="ECO:0000313" key="23">
    <source>
        <dbReference type="Proteomes" id="UP000594034"/>
    </source>
</evidence>
<feature type="binding site" evidence="17">
    <location>
        <position position="439"/>
    </location>
    <ligand>
        <name>(6S)-NADPHX</name>
        <dbReference type="ChEBI" id="CHEBI:64076"/>
    </ligand>
</feature>
<evidence type="ECO:0000256" key="5">
    <source>
        <dbReference type="ARBA" id="ARBA00022723"/>
    </source>
</evidence>
<evidence type="ECO:0000256" key="12">
    <source>
        <dbReference type="ARBA" id="ARBA00023239"/>
    </source>
</evidence>
<dbReference type="PROSITE" id="PS51383">
    <property type="entry name" value="YJEF_C_3"/>
    <property type="match status" value="1"/>
</dbReference>
<evidence type="ECO:0000256" key="8">
    <source>
        <dbReference type="ARBA" id="ARBA00022857"/>
    </source>
</evidence>
<evidence type="ECO:0000256" key="13">
    <source>
        <dbReference type="ARBA" id="ARBA00023268"/>
    </source>
</evidence>
<dbReference type="PROSITE" id="PS51385">
    <property type="entry name" value="YJEF_N"/>
    <property type="match status" value="1"/>
</dbReference>
<dbReference type="EC" id="5.1.99.6" evidence="19"/>
<comment type="function">
    <text evidence="17">Catalyzes the dehydration of the S-form of NAD(P)HX at the expense of ADP, which is converted to AMP. Together with NAD(P)HX epimerase, which catalyzes the epimerization of the S- and R-forms, the enzyme allows the repair of both epimers of NAD(P)HX, a damaged form of NAD(P)H that is a result of enzymatic or heat-dependent hydration.</text>
</comment>
<reference evidence="22 23" key="1">
    <citation type="submission" date="2019-05" db="EMBL/GenBank/DDBJ databases">
        <title>OXA-830, a novel chromosomally encoded expanded-spectrum class D beta-lactamase in Aeromonas simiae.</title>
        <authorList>
            <person name="Zhou W."/>
            <person name="Chen Q."/>
        </authorList>
    </citation>
    <scope>NUCLEOTIDE SEQUENCE [LARGE SCALE GENOMIC DNA]</scope>
    <source>
        <strain evidence="22 23">A6</strain>
    </source>
</reference>
<comment type="caution">
    <text evidence="18">Lacks conserved residue(s) required for the propagation of feature annotation.</text>
</comment>
<accession>A0A5J6WUB1</accession>
<evidence type="ECO:0000256" key="18">
    <source>
        <dbReference type="HAMAP-Rule" id="MF_01966"/>
    </source>
</evidence>
<feature type="binding site" evidence="18">
    <location>
        <begin position="140"/>
        <end position="146"/>
    </location>
    <ligand>
        <name>(6S)-NADPHX</name>
        <dbReference type="ChEBI" id="CHEBI:64076"/>
    </ligand>
</feature>
<comment type="catalytic activity">
    <reaction evidence="15 17 19">
        <text>(6S)-NADHX + ADP = AMP + phosphate + NADH + H(+)</text>
        <dbReference type="Rhea" id="RHEA:32223"/>
        <dbReference type="ChEBI" id="CHEBI:15378"/>
        <dbReference type="ChEBI" id="CHEBI:43474"/>
        <dbReference type="ChEBI" id="CHEBI:57945"/>
        <dbReference type="ChEBI" id="CHEBI:64074"/>
        <dbReference type="ChEBI" id="CHEBI:456215"/>
        <dbReference type="ChEBI" id="CHEBI:456216"/>
        <dbReference type="EC" id="4.2.1.136"/>
    </reaction>
</comment>
<dbReference type="GO" id="GO:0110051">
    <property type="term" value="P:metabolite repair"/>
    <property type="evidence" value="ECO:0007669"/>
    <property type="project" value="TreeGrafter"/>
</dbReference>
<evidence type="ECO:0000259" key="21">
    <source>
        <dbReference type="PROSITE" id="PS51385"/>
    </source>
</evidence>
<keyword evidence="23" id="KW-1185">Reference proteome</keyword>
<evidence type="ECO:0000256" key="7">
    <source>
        <dbReference type="ARBA" id="ARBA00022840"/>
    </source>
</evidence>
<comment type="catalytic activity">
    <reaction evidence="1 18 19">
        <text>(6R)-NADHX = (6S)-NADHX</text>
        <dbReference type="Rhea" id="RHEA:32215"/>
        <dbReference type="ChEBI" id="CHEBI:64074"/>
        <dbReference type="ChEBI" id="CHEBI:64075"/>
        <dbReference type="EC" id="5.1.99.6"/>
    </reaction>
</comment>
<protein>
    <recommendedName>
        <fullName evidence="19">Bifunctional NAD(P)H-hydrate repair enzyme</fullName>
    </recommendedName>
    <alternativeName>
        <fullName evidence="19">Nicotinamide nucleotide repair protein</fullName>
    </alternativeName>
    <domain>
        <recommendedName>
            <fullName evidence="19">ADP-dependent (S)-NAD(P)H-hydrate dehydratase</fullName>
            <ecNumber evidence="19">4.2.1.136</ecNumber>
        </recommendedName>
        <alternativeName>
            <fullName evidence="19">ADP-dependent NAD(P)HX dehydratase</fullName>
        </alternativeName>
    </domain>
    <domain>
        <recommendedName>
            <fullName evidence="19">NAD(P)H-hydrate epimerase</fullName>
            <ecNumber evidence="19">5.1.99.6</ecNumber>
        </recommendedName>
    </domain>
</protein>
<comment type="function">
    <text evidence="14 19">Bifunctional enzyme that catalyzes the epimerization of the S- and R-forms of NAD(P)HX and the dehydration of the S-form of NAD(P)HX at the expense of ADP, which is converted to AMP. This allows the repair of both epimers of NAD(P)HX, a damaged form of NAD(P)H that is a result of enzymatic or heat-dependent hydration.</text>
</comment>
<feature type="binding site" evidence="18">
    <location>
        <position position="136"/>
    </location>
    <ligand>
        <name>K(+)</name>
        <dbReference type="ChEBI" id="CHEBI:29103"/>
    </ligand>
</feature>
<dbReference type="PIRSF" id="PIRSF017184">
    <property type="entry name" value="Nnr"/>
    <property type="match status" value="1"/>
</dbReference>
<dbReference type="InterPro" id="IPR004443">
    <property type="entry name" value="YjeF_N_dom"/>
</dbReference>
<keyword evidence="11 18" id="KW-0413">Isomerase</keyword>
<comment type="catalytic activity">
    <reaction evidence="16 17 19">
        <text>(6S)-NADPHX + ADP = AMP + phosphate + NADPH + H(+)</text>
        <dbReference type="Rhea" id="RHEA:32235"/>
        <dbReference type="ChEBI" id="CHEBI:15378"/>
        <dbReference type="ChEBI" id="CHEBI:43474"/>
        <dbReference type="ChEBI" id="CHEBI:57783"/>
        <dbReference type="ChEBI" id="CHEBI:64076"/>
        <dbReference type="ChEBI" id="CHEBI:456215"/>
        <dbReference type="ChEBI" id="CHEBI:456216"/>
        <dbReference type="EC" id="4.2.1.136"/>
    </reaction>
</comment>
<comment type="cofactor">
    <cofactor evidence="17">
        <name>Mg(2+)</name>
        <dbReference type="ChEBI" id="CHEBI:18420"/>
    </cofactor>
</comment>
<dbReference type="InterPro" id="IPR030677">
    <property type="entry name" value="Nnr"/>
</dbReference>
<dbReference type="NCBIfam" id="TIGR00196">
    <property type="entry name" value="yjeF_cterm"/>
    <property type="match status" value="1"/>
</dbReference>
<dbReference type="HAMAP" id="MF_01965">
    <property type="entry name" value="NADHX_dehydratase"/>
    <property type="match status" value="1"/>
</dbReference>
<comment type="similarity">
    <text evidence="4 19">In the C-terminal section; belongs to the NnrD/CARKD family.</text>
</comment>
<evidence type="ECO:0000256" key="9">
    <source>
        <dbReference type="ARBA" id="ARBA00022958"/>
    </source>
</evidence>
<comment type="similarity">
    <text evidence="18">Belongs to the NnrE/AIBP family.</text>
</comment>
<dbReference type="EC" id="4.2.1.136" evidence="19"/>
<dbReference type="KEGG" id="asim:FE240_01350"/>
<dbReference type="CDD" id="cd01171">
    <property type="entry name" value="YXKO-related"/>
    <property type="match status" value="1"/>
</dbReference>
<dbReference type="NCBIfam" id="TIGR00197">
    <property type="entry name" value="yjeF_nterm"/>
    <property type="match status" value="1"/>
</dbReference>
<keyword evidence="10 17" id="KW-0520">NAD</keyword>
<keyword evidence="13" id="KW-0511">Multifunctional enzyme</keyword>
<evidence type="ECO:0000256" key="11">
    <source>
        <dbReference type="ARBA" id="ARBA00023235"/>
    </source>
</evidence>
<feature type="domain" description="YjeF N-terminal" evidence="21">
    <location>
        <begin position="25"/>
        <end position="229"/>
    </location>
</feature>
<feature type="binding site" evidence="17">
    <location>
        <position position="438"/>
    </location>
    <ligand>
        <name>AMP</name>
        <dbReference type="ChEBI" id="CHEBI:456215"/>
    </ligand>
</feature>
<keyword evidence="5 18" id="KW-0479">Metal-binding</keyword>
<evidence type="ECO:0000256" key="2">
    <source>
        <dbReference type="ARBA" id="ARBA00000909"/>
    </source>
</evidence>
<dbReference type="Pfam" id="PF03853">
    <property type="entry name" value="YjeF_N"/>
    <property type="match status" value="1"/>
</dbReference>
<feature type="binding site" evidence="17">
    <location>
        <position position="272"/>
    </location>
    <ligand>
        <name>(6S)-NADPHX</name>
        <dbReference type="ChEBI" id="CHEBI:64076"/>
    </ligand>
</feature>
<keyword evidence="9 18" id="KW-0630">Potassium</keyword>
<evidence type="ECO:0000256" key="6">
    <source>
        <dbReference type="ARBA" id="ARBA00022741"/>
    </source>
</evidence>
<gene>
    <name evidence="18" type="primary">nnrE</name>
    <name evidence="17" type="synonym">nnrD</name>
    <name evidence="22" type="ORF">FE240_01350</name>
</gene>
<evidence type="ECO:0000313" key="22">
    <source>
        <dbReference type="EMBL" id="QFI53468.1"/>
    </source>
</evidence>
<evidence type="ECO:0000256" key="4">
    <source>
        <dbReference type="ARBA" id="ARBA00009524"/>
    </source>
</evidence>
<feature type="binding site" evidence="17">
    <location>
        <position position="373"/>
    </location>
    <ligand>
        <name>(6S)-NADPHX</name>
        <dbReference type="ChEBI" id="CHEBI:64076"/>
    </ligand>
</feature>
<evidence type="ECO:0000256" key="19">
    <source>
        <dbReference type="PIRNR" id="PIRNR017184"/>
    </source>
</evidence>
<dbReference type="RefSeq" id="WP_193003079.1">
    <property type="nucleotide sequence ID" value="NZ_CP040449.1"/>
</dbReference>
<comment type="function">
    <text evidence="18">Catalyzes the epimerization of the S- and R-forms of NAD(P)HX, a damaged form of NAD(P)H that is a result of enzymatic or heat-dependent hydration. This is a prerequisite for the S-specific NAD(P)H-hydrate dehydratase to allow the repair of both epimers of NAD(P)HX.</text>
</comment>
<evidence type="ECO:0000256" key="15">
    <source>
        <dbReference type="ARBA" id="ARBA00048238"/>
    </source>
</evidence>
<feature type="binding site" evidence="18">
    <location>
        <begin position="73"/>
        <end position="77"/>
    </location>
    <ligand>
        <name>(6S)-NADPHX</name>
        <dbReference type="ChEBI" id="CHEBI:64076"/>
    </ligand>
</feature>
<dbReference type="InterPro" id="IPR036652">
    <property type="entry name" value="YjeF_N_dom_sf"/>
</dbReference>
<keyword evidence="8 17" id="KW-0521">NADP</keyword>
<evidence type="ECO:0000256" key="14">
    <source>
        <dbReference type="ARBA" id="ARBA00025153"/>
    </source>
</evidence>
<feature type="binding site" evidence="18">
    <location>
        <position position="175"/>
    </location>
    <ligand>
        <name>K(+)</name>
        <dbReference type="ChEBI" id="CHEBI:29103"/>
    </ligand>
</feature>
<feature type="domain" description="YjeF C-terminal" evidence="20">
    <location>
        <begin position="237"/>
        <end position="497"/>
    </location>
</feature>
<dbReference type="HAMAP" id="MF_01966">
    <property type="entry name" value="NADHX_epimerase"/>
    <property type="match status" value="1"/>
</dbReference>
<dbReference type="PANTHER" id="PTHR12592:SF0">
    <property type="entry name" value="ATP-DEPENDENT (S)-NAD(P)H-HYDRATE DEHYDRATASE"/>
    <property type="match status" value="1"/>
</dbReference>
<feature type="binding site" evidence="17">
    <location>
        <begin position="410"/>
        <end position="414"/>
    </location>
    <ligand>
        <name>AMP</name>
        <dbReference type="ChEBI" id="CHEBI:456215"/>
    </ligand>
</feature>
<dbReference type="SUPFAM" id="SSF53613">
    <property type="entry name" value="Ribokinase-like"/>
    <property type="match status" value="1"/>
</dbReference>
<dbReference type="Pfam" id="PF01256">
    <property type="entry name" value="Carb_kinase"/>
    <property type="match status" value="1"/>
</dbReference>
<dbReference type="InterPro" id="IPR000631">
    <property type="entry name" value="CARKD"/>
</dbReference>
<evidence type="ECO:0000256" key="1">
    <source>
        <dbReference type="ARBA" id="ARBA00000013"/>
    </source>
</evidence>
<dbReference type="EMBL" id="CP040449">
    <property type="protein sequence ID" value="QFI53468.1"/>
    <property type="molecule type" value="Genomic_DNA"/>
</dbReference>
<dbReference type="Gene3D" id="3.40.50.10260">
    <property type="entry name" value="YjeF N-terminal domain"/>
    <property type="match status" value="1"/>
</dbReference>
<feature type="binding site" evidence="18">
    <location>
        <position position="74"/>
    </location>
    <ligand>
        <name>K(+)</name>
        <dbReference type="ChEBI" id="CHEBI:29103"/>
    </ligand>
</feature>
<evidence type="ECO:0000256" key="16">
    <source>
        <dbReference type="ARBA" id="ARBA00049209"/>
    </source>
</evidence>
<dbReference type="InterPro" id="IPR029056">
    <property type="entry name" value="Ribokinase-like"/>
</dbReference>
<dbReference type="GO" id="GO:0052855">
    <property type="term" value="F:ADP-dependent NAD(P)H-hydrate dehydratase activity"/>
    <property type="evidence" value="ECO:0007669"/>
    <property type="project" value="UniProtKB-UniRule"/>
</dbReference>
<evidence type="ECO:0000256" key="17">
    <source>
        <dbReference type="HAMAP-Rule" id="MF_01965"/>
    </source>
</evidence>
<comment type="similarity">
    <text evidence="3 19">In the N-terminal section; belongs to the NnrE/AIBP family.</text>
</comment>
<dbReference type="GO" id="GO:0046872">
    <property type="term" value="F:metal ion binding"/>
    <property type="evidence" value="ECO:0007669"/>
    <property type="project" value="UniProtKB-UniRule"/>
</dbReference>
<dbReference type="GO" id="GO:0046496">
    <property type="term" value="P:nicotinamide nucleotide metabolic process"/>
    <property type="evidence" value="ECO:0007669"/>
    <property type="project" value="UniProtKB-UniRule"/>
</dbReference>
<dbReference type="SUPFAM" id="SSF64153">
    <property type="entry name" value="YjeF N-terminal domain-like"/>
    <property type="match status" value="1"/>
</dbReference>
<dbReference type="Gene3D" id="3.40.1190.20">
    <property type="match status" value="1"/>
</dbReference>
<organism evidence="22 23">
    <name type="scientific">Aeromonas simiae</name>
    <dbReference type="NCBI Taxonomy" id="218936"/>
    <lineage>
        <taxon>Bacteria</taxon>
        <taxon>Pseudomonadati</taxon>
        <taxon>Pseudomonadota</taxon>
        <taxon>Gammaproteobacteria</taxon>
        <taxon>Aeromonadales</taxon>
        <taxon>Aeromonadaceae</taxon>
        <taxon>Aeromonas</taxon>
    </lineage>
</organism>
<dbReference type="GO" id="GO:0052856">
    <property type="term" value="F:NAD(P)HX epimerase activity"/>
    <property type="evidence" value="ECO:0007669"/>
    <property type="project" value="UniProtKB-UniRule"/>
</dbReference>
<dbReference type="Proteomes" id="UP000594034">
    <property type="component" value="Chromosome"/>
</dbReference>
<feature type="binding site" evidence="18">
    <location>
        <position position="172"/>
    </location>
    <ligand>
        <name>(6S)-NADPHX</name>
        <dbReference type="ChEBI" id="CHEBI:64076"/>
    </ligand>
</feature>
<evidence type="ECO:0000256" key="3">
    <source>
        <dbReference type="ARBA" id="ARBA00006001"/>
    </source>
</evidence>
<comment type="catalytic activity">
    <reaction evidence="2 18 19">
        <text>(6R)-NADPHX = (6S)-NADPHX</text>
        <dbReference type="Rhea" id="RHEA:32227"/>
        <dbReference type="ChEBI" id="CHEBI:64076"/>
        <dbReference type="ChEBI" id="CHEBI:64077"/>
        <dbReference type="EC" id="5.1.99.6"/>
    </reaction>
</comment>
<feature type="binding site" evidence="17">
    <location>
        <position position="327"/>
    </location>
    <ligand>
        <name>(6S)-NADPHX</name>
        <dbReference type="ChEBI" id="CHEBI:64076"/>
    </ligand>
</feature>
<dbReference type="GO" id="GO:0005524">
    <property type="term" value="F:ATP binding"/>
    <property type="evidence" value="ECO:0007669"/>
    <property type="project" value="UniProtKB-UniRule"/>
</dbReference>
<keyword evidence="7 17" id="KW-0067">ATP-binding</keyword>
<comment type="similarity">
    <text evidence="17">Belongs to the NnrD/CARKD family.</text>
</comment>
<dbReference type="AlphaFoldDB" id="A0A5J6WUB1"/>
<keyword evidence="6 17" id="KW-0547">Nucleotide-binding</keyword>
<dbReference type="PANTHER" id="PTHR12592">
    <property type="entry name" value="ATP-DEPENDENT (S)-NAD(P)H-HYDRATE DEHYDRATASE FAMILY MEMBER"/>
    <property type="match status" value="1"/>
</dbReference>
<evidence type="ECO:0000256" key="10">
    <source>
        <dbReference type="ARBA" id="ARBA00023027"/>
    </source>
</evidence>
<keyword evidence="12 17" id="KW-0456">Lyase</keyword>
<comment type="cofactor">
    <cofactor evidence="18 19">
        <name>K(+)</name>
        <dbReference type="ChEBI" id="CHEBI:29103"/>
    </cofactor>
    <text evidence="18 19">Binds 1 potassium ion per subunit.</text>
</comment>